<feature type="domain" description="N-acetyltransferase" evidence="1">
    <location>
        <begin position="116"/>
        <end position="264"/>
    </location>
</feature>
<dbReference type="HOGENOM" id="CLU_086660_0_0_11"/>
<gene>
    <name evidence="2" type="ORF">BN10_590064</name>
</gene>
<keyword evidence="2" id="KW-0808">Transferase</keyword>
<evidence type="ECO:0000313" key="2">
    <source>
        <dbReference type="EMBL" id="CCH70547.1"/>
    </source>
</evidence>
<sequence>MDPSPLPARWATDLTVLEASGSHVERHDDHLVVRTPRNPGYHWGNFVLVTDPSASDDAARWLARHADVFAEADWVSIGLVGAPTPSAWDGHGVELEEDESLAMAGLPRLAPCPQGYAVRPLTTDADWGARIAVELAENEESGEYEASSHERFVRARTDIQREVVAAGGALFVGAFDGDGRLAADLGIVVGDGLARYQDVGTRPEHRRRGLAAHLLGVAAQWAATQGVTRFVIVTGVDNPAGRVYRGVGFEPDRPTWTVYRRPLLAG</sequence>
<dbReference type="eggNOG" id="COG0456">
    <property type="taxonomic scope" value="Bacteria"/>
</dbReference>
<dbReference type="CDD" id="cd04301">
    <property type="entry name" value="NAT_SF"/>
    <property type="match status" value="1"/>
</dbReference>
<organism evidence="2 3">
    <name type="scientific">Phycicoccus elongatus Lp2</name>
    <dbReference type="NCBI Taxonomy" id="1193181"/>
    <lineage>
        <taxon>Bacteria</taxon>
        <taxon>Bacillati</taxon>
        <taxon>Actinomycetota</taxon>
        <taxon>Actinomycetes</taxon>
        <taxon>Micrococcales</taxon>
        <taxon>Intrasporangiaceae</taxon>
        <taxon>Phycicoccus</taxon>
    </lineage>
</organism>
<dbReference type="SUPFAM" id="SSF55729">
    <property type="entry name" value="Acyl-CoA N-acyltransferases (Nat)"/>
    <property type="match status" value="1"/>
</dbReference>
<comment type="caution">
    <text evidence="2">The sequence shown here is derived from an EMBL/GenBank/DDBJ whole genome shotgun (WGS) entry which is preliminary data.</text>
</comment>
<evidence type="ECO:0000259" key="1">
    <source>
        <dbReference type="PROSITE" id="PS51186"/>
    </source>
</evidence>
<proteinExistence type="predicted"/>
<dbReference type="Pfam" id="PF00583">
    <property type="entry name" value="Acetyltransf_1"/>
    <property type="match status" value="1"/>
</dbReference>
<dbReference type="InterPro" id="IPR000182">
    <property type="entry name" value="GNAT_dom"/>
</dbReference>
<dbReference type="InterPro" id="IPR016181">
    <property type="entry name" value="Acyl_CoA_acyltransferase"/>
</dbReference>
<dbReference type="Gene3D" id="3.40.630.30">
    <property type="match status" value="1"/>
</dbReference>
<accession>N0E0Y3</accession>
<name>N0E0Y3_9MICO</name>
<dbReference type="AlphaFoldDB" id="N0E0Y3"/>
<dbReference type="PROSITE" id="PS51186">
    <property type="entry name" value="GNAT"/>
    <property type="match status" value="1"/>
</dbReference>
<dbReference type="GO" id="GO:0016747">
    <property type="term" value="F:acyltransferase activity, transferring groups other than amino-acyl groups"/>
    <property type="evidence" value="ECO:0007669"/>
    <property type="project" value="InterPro"/>
</dbReference>
<dbReference type="OrthoDB" id="9797456at2"/>
<dbReference type="RefSeq" id="WP_010850396.1">
    <property type="nucleotide sequence ID" value="NZ_HF570956.1"/>
</dbReference>
<keyword evidence="3" id="KW-1185">Reference proteome</keyword>
<evidence type="ECO:0000313" key="3">
    <source>
        <dbReference type="Proteomes" id="UP000013167"/>
    </source>
</evidence>
<protein>
    <submittedName>
        <fullName evidence="2">Acetyltransferase (GNAT) family protein</fullName>
    </submittedName>
</protein>
<dbReference type="EMBL" id="CAIZ01000129">
    <property type="protein sequence ID" value="CCH70547.1"/>
    <property type="molecule type" value="Genomic_DNA"/>
</dbReference>
<dbReference type="Proteomes" id="UP000013167">
    <property type="component" value="Unassembled WGS sequence"/>
</dbReference>
<reference evidence="2 3" key="1">
    <citation type="journal article" date="2013" name="ISME J.">
        <title>A metabolic model for members of the genus Tetrasphaera involved in enhanced biological phosphorus removal.</title>
        <authorList>
            <person name="Kristiansen R."/>
            <person name="Nguyen H.T.T."/>
            <person name="Saunders A.M."/>
            <person name="Nielsen J.L."/>
            <person name="Wimmer R."/>
            <person name="Le V.Q."/>
            <person name="McIlroy S.J."/>
            <person name="Petrovski S."/>
            <person name="Seviour R.J."/>
            <person name="Calteau A."/>
            <person name="Nielsen K.L."/>
            <person name="Nielsen P.H."/>
        </authorList>
    </citation>
    <scope>NUCLEOTIDE SEQUENCE [LARGE SCALE GENOMIC DNA]</scope>
    <source>
        <strain evidence="2 3">Lp2</strain>
    </source>
</reference>